<dbReference type="RefSeq" id="WP_014016720.1">
    <property type="nucleotide sequence ID" value="NC_015873.1"/>
</dbReference>
<dbReference type="Proteomes" id="UP000010111">
    <property type="component" value="Chromosome"/>
</dbReference>
<dbReference type="HOGENOM" id="CLU_073578_0_0_9"/>
<dbReference type="AlphaFoldDB" id="G0VRV3"/>
<dbReference type="STRING" id="1064535.MELS_1774"/>
<dbReference type="eggNOG" id="ENOG502Z9HE">
    <property type="taxonomic scope" value="Bacteria"/>
</dbReference>
<evidence type="ECO:0000313" key="1">
    <source>
        <dbReference type="EMBL" id="CCC73993.1"/>
    </source>
</evidence>
<dbReference type="InterPro" id="IPR013398">
    <property type="entry name" value="CRISPR-assoc_prot_Csy2"/>
</dbReference>
<evidence type="ECO:0000313" key="2">
    <source>
        <dbReference type="Proteomes" id="UP000010111"/>
    </source>
</evidence>
<proteinExistence type="predicted"/>
<dbReference type="NCBIfam" id="TIGR02565">
    <property type="entry name" value="cas_Csy2"/>
    <property type="match status" value="1"/>
</dbReference>
<gene>
    <name evidence="1" type="ORF">MELS_1774</name>
</gene>
<accession>G0VRV3</accession>
<dbReference type="GeneID" id="97492671"/>
<keyword evidence="2" id="KW-1185">Reference proteome</keyword>
<protein>
    <submittedName>
        <fullName evidence="1">CRISPR-associated protein</fullName>
    </submittedName>
</protein>
<dbReference type="CDD" id="cd09736">
    <property type="entry name" value="Csy2_I-F"/>
    <property type="match status" value="1"/>
</dbReference>
<name>G0VRV3_MEGEL</name>
<reference evidence="1 2" key="1">
    <citation type="journal article" date="2011" name="J. Bacteriol.">
        <title>Genome Sequence of the Ruminal Bacterium Megasphaera elsdenii.</title>
        <authorList>
            <person name="Marx H."/>
            <person name="Graf A.B."/>
            <person name="Tatto N."/>
            <person name="Thallinger G.G."/>
            <person name="Mattanovich D."/>
            <person name="Sauer M."/>
        </authorList>
    </citation>
    <scope>NUCLEOTIDE SEQUENCE [LARGE SCALE GENOMIC DNA]</scope>
    <source>
        <strain evidence="1 2">DSM 20460</strain>
    </source>
</reference>
<dbReference type="KEGG" id="med:MELS_1774"/>
<sequence length="295" mass="33466">MREAVLIVSGIHIQNANALSSTFTIGFPAMTAWLGAVHALQRRLNRQSEFSELRFTKTGVICHGYQLQTHKGTGDWISSIIGTTNPLRKKGNAFVRPPFIEEARIHLLVDLVIEVQKLGPEMGDLLEPMVRENMLTMKIAGGDVLSVDKIDVQRIDRDNESAVVRKLILPLMSGYAVIERRDLMNEDTGEDTLGVLLHYLAVYSTPLVDKEGRVISWQQQRATPGWLVPLAVGFRALSPLQKVKRQRDAEKTHCFVEPLVTLGEFKMLHRLRSLDDLFWHYEYDETQGTYLCKNE</sequence>
<dbReference type="Pfam" id="PF09614">
    <property type="entry name" value="Cas_Csy2"/>
    <property type="match status" value="1"/>
</dbReference>
<dbReference type="EMBL" id="HE576794">
    <property type="protein sequence ID" value="CCC73993.1"/>
    <property type="molecule type" value="Genomic_DNA"/>
</dbReference>
<organism evidence="1 2">
    <name type="scientific">Megasphaera elsdenii DSM 20460</name>
    <dbReference type="NCBI Taxonomy" id="1064535"/>
    <lineage>
        <taxon>Bacteria</taxon>
        <taxon>Bacillati</taxon>
        <taxon>Bacillota</taxon>
        <taxon>Negativicutes</taxon>
        <taxon>Veillonellales</taxon>
        <taxon>Veillonellaceae</taxon>
        <taxon>Megasphaera</taxon>
    </lineage>
</organism>